<proteinExistence type="predicted"/>
<protein>
    <submittedName>
        <fullName evidence="1">Uncharacterized protein</fullName>
    </submittedName>
</protein>
<dbReference type="AlphaFoldDB" id="A0A182WGY7"/>
<reference evidence="1" key="2">
    <citation type="submission" date="2020-05" db="UniProtKB">
        <authorList>
            <consortium name="EnsemblMetazoa"/>
        </authorList>
    </citation>
    <scope>IDENTIFICATION</scope>
    <source>
        <strain evidence="1">MINIMUS1</strain>
    </source>
</reference>
<keyword evidence="2" id="KW-1185">Reference proteome</keyword>
<name>A0A182WGY7_9DIPT</name>
<dbReference type="EnsemblMetazoa" id="AMIN009639-RA">
    <property type="protein sequence ID" value="AMIN009639-PA"/>
    <property type="gene ID" value="AMIN009639"/>
</dbReference>
<accession>A0A182WGY7</accession>
<sequence length="125" mass="14164">MYVDMELKDAFSNQGHPRGKEIVACLIGSECKLSAYDLCQLEITSVFGSKRHIIKTLPCILVLWIGFETVGATDASRHYRRRGVMMRSFEAQDALVGVWRSFDVGCEEETETAYRYVQVFGLSTE</sequence>
<dbReference type="Proteomes" id="UP000075920">
    <property type="component" value="Unassembled WGS sequence"/>
</dbReference>
<dbReference type="VEuPathDB" id="VectorBase:AMIN009639"/>
<organism evidence="1 2">
    <name type="scientific">Anopheles minimus</name>
    <dbReference type="NCBI Taxonomy" id="112268"/>
    <lineage>
        <taxon>Eukaryota</taxon>
        <taxon>Metazoa</taxon>
        <taxon>Ecdysozoa</taxon>
        <taxon>Arthropoda</taxon>
        <taxon>Hexapoda</taxon>
        <taxon>Insecta</taxon>
        <taxon>Pterygota</taxon>
        <taxon>Neoptera</taxon>
        <taxon>Endopterygota</taxon>
        <taxon>Diptera</taxon>
        <taxon>Nematocera</taxon>
        <taxon>Culicoidea</taxon>
        <taxon>Culicidae</taxon>
        <taxon>Anophelinae</taxon>
        <taxon>Anopheles</taxon>
    </lineage>
</organism>
<evidence type="ECO:0000313" key="1">
    <source>
        <dbReference type="EnsemblMetazoa" id="AMIN009639-PA"/>
    </source>
</evidence>
<evidence type="ECO:0000313" key="2">
    <source>
        <dbReference type="Proteomes" id="UP000075920"/>
    </source>
</evidence>
<reference evidence="2" key="1">
    <citation type="submission" date="2013-03" db="EMBL/GenBank/DDBJ databases">
        <title>The Genome Sequence of Anopheles minimus MINIMUS1.</title>
        <authorList>
            <consortium name="The Broad Institute Genomics Platform"/>
            <person name="Neafsey D.E."/>
            <person name="Walton C."/>
            <person name="Walker B."/>
            <person name="Young S.K."/>
            <person name="Zeng Q."/>
            <person name="Gargeya S."/>
            <person name="Fitzgerald M."/>
            <person name="Haas B."/>
            <person name="Abouelleil A."/>
            <person name="Allen A.W."/>
            <person name="Alvarado L."/>
            <person name="Arachchi H.M."/>
            <person name="Berlin A.M."/>
            <person name="Chapman S.B."/>
            <person name="Gainer-Dewar J."/>
            <person name="Goldberg J."/>
            <person name="Griggs A."/>
            <person name="Gujja S."/>
            <person name="Hansen M."/>
            <person name="Howarth C."/>
            <person name="Imamovic A."/>
            <person name="Ireland A."/>
            <person name="Larimer J."/>
            <person name="McCowan C."/>
            <person name="Murphy C."/>
            <person name="Pearson M."/>
            <person name="Poon T.W."/>
            <person name="Priest M."/>
            <person name="Roberts A."/>
            <person name="Saif S."/>
            <person name="Shea T."/>
            <person name="Sisk P."/>
            <person name="Sykes S."/>
            <person name="Wortman J."/>
            <person name="Nusbaum C."/>
            <person name="Birren B."/>
        </authorList>
    </citation>
    <scope>NUCLEOTIDE SEQUENCE [LARGE SCALE GENOMIC DNA]</scope>
    <source>
        <strain evidence="2">MINIMUS1</strain>
    </source>
</reference>